<feature type="compositionally biased region" description="Low complexity" evidence="5">
    <location>
        <begin position="621"/>
        <end position="634"/>
    </location>
</feature>
<reference evidence="8" key="1">
    <citation type="journal article" date="2020" name="bioRxiv">
        <title>Comparative genomics of Chlamydomonas.</title>
        <authorList>
            <person name="Craig R.J."/>
            <person name="Hasan A.R."/>
            <person name="Ness R.W."/>
            <person name="Keightley P.D."/>
        </authorList>
    </citation>
    <scope>NUCLEOTIDE SEQUENCE</scope>
    <source>
        <strain evidence="8">CCAP 11/70</strain>
    </source>
</reference>
<dbReference type="AlphaFoldDB" id="A0A836BSA7"/>
<dbReference type="SUPFAM" id="SSF53649">
    <property type="entry name" value="Alkaline phosphatase-like"/>
    <property type="match status" value="1"/>
</dbReference>
<accession>A0A836BSA7</accession>
<evidence type="ECO:0000256" key="4">
    <source>
        <dbReference type="ARBA" id="ARBA00023180"/>
    </source>
</evidence>
<dbReference type="PANTHER" id="PTHR43108">
    <property type="entry name" value="N-ACETYLGLUCOSAMINE-6-SULFATASE FAMILY MEMBER"/>
    <property type="match status" value="1"/>
</dbReference>
<feature type="compositionally biased region" description="Pro residues" evidence="5">
    <location>
        <begin position="426"/>
        <end position="444"/>
    </location>
</feature>
<keyword evidence="4" id="KW-0325">Glycoprotein</keyword>
<gene>
    <name evidence="8" type="ORF">HYH03_014291</name>
</gene>
<dbReference type="FunFam" id="3.40.720.10:FF:000097">
    <property type="entry name" value="Predicted protein"/>
    <property type="match status" value="1"/>
</dbReference>
<dbReference type="GO" id="GO:0008449">
    <property type="term" value="F:N-acetylglucosamine-6-sulfatase activity"/>
    <property type="evidence" value="ECO:0007669"/>
    <property type="project" value="TreeGrafter"/>
</dbReference>
<dbReference type="InterPro" id="IPR017850">
    <property type="entry name" value="Alkaline_phosphatase_core_sf"/>
</dbReference>
<dbReference type="CDD" id="cd16147">
    <property type="entry name" value="G6S"/>
    <property type="match status" value="1"/>
</dbReference>
<dbReference type="EMBL" id="JAEHOE010000102">
    <property type="protein sequence ID" value="KAG2487045.1"/>
    <property type="molecule type" value="Genomic_DNA"/>
</dbReference>
<feature type="compositionally biased region" description="Low complexity" evidence="5">
    <location>
        <begin position="573"/>
        <end position="587"/>
    </location>
</feature>
<evidence type="ECO:0000256" key="1">
    <source>
        <dbReference type="ARBA" id="ARBA00008779"/>
    </source>
</evidence>
<dbReference type="Gene3D" id="3.40.720.10">
    <property type="entry name" value="Alkaline Phosphatase, subunit A"/>
    <property type="match status" value="1"/>
</dbReference>
<evidence type="ECO:0000256" key="2">
    <source>
        <dbReference type="ARBA" id="ARBA00022729"/>
    </source>
</evidence>
<feature type="region of interest" description="Disordered" evidence="5">
    <location>
        <begin position="690"/>
        <end position="725"/>
    </location>
</feature>
<feature type="domain" description="Sulfatase N-terminal" evidence="7">
    <location>
        <begin position="31"/>
        <end position="390"/>
    </location>
</feature>
<dbReference type="Proteomes" id="UP000612055">
    <property type="component" value="Unassembled WGS sequence"/>
</dbReference>
<evidence type="ECO:0000256" key="6">
    <source>
        <dbReference type="SAM" id="SignalP"/>
    </source>
</evidence>
<feature type="compositionally biased region" description="Pro residues" evidence="5">
    <location>
        <begin position="463"/>
        <end position="472"/>
    </location>
</feature>
<evidence type="ECO:0000313" key="9">
    <source>
        <dbReference type="Proteomes" id="UP000612055"/>
    </source>
</evidence>
<keyword evidence="9" id="KW-1185">Reference proteome</keyword>
<feature type="chain" id="PRO_5032823449" description="Sulfatase N-terminal domain-containing protein" evidence="6">
    <location>
        <begin position="24"/>
        <end position="1029"/>
    </location>
</feature>
<proteinExistence type="inferred from homology"/>
<feature type="signal peptide" evidence="6">
    <location>
        <begin position="1"/>
        <end position="23"/>
    </location>
</feature>
<comment type="caution">
    <text evidence="8">The sequence shown here is derived from an EMBL/GenBank/DDBJ whole genome shotgun (WGS) entry which is preliminary data.</text>
</comment>
<keyword evidence="2 6" id="KW-0732">Signal</keyword>
<feature type="region of interest" description="Disordered" evidence="5">
    <location>
        <begin position="423"/>
        <end position="641"/>
    </location>
</feature>
<dbReference type="PANTHER" id="PTHR43108:SF8">
    <property type="entry name" value="SD21168P"/>
    <property type="match status" value="1"/>
</dbReference>
<evidence type="ECO:0000256" key="5">
    <source>
        <dbReference type="SAM" id="MobiDB-lite"/>
    </source>
</evidence>
<dbReference type="PROSITE" id="PS00523">
    <property type="entry name" value="SULFATASE_1"/>
    <property type="match status" value="1"/>
</dbReference>
<feature type="region of interest" description="Disordered" evidence="5">
    <location>
        <begin position="744"/>
        <end position="840"/>
    </location>
</feature>
<feature type="compositionally biased region" description="Pro residues" evidence="5">
    <location>
        <begin position="551"/>
        <end position="566"/>
    </location>
</feature>
<dbReference type="Pfam" id="PF00884">
    <property type="entry name" value="Sulfatase"/>
    <property type="match status" value="1"/>
</dbReference>
<feature type="compositionally biased region" description="Pro residues" evidence="5">
    <location>
        <begin position="510"/>
        <end position="522"/>
    </location>
</feature>
<dbReference type="OrthoDB" id="1740450at2759"/>
<protein>
    <recommendedName>
        <fullName evidence="7">Sulfatase N-terminal domain-containing protein</fullName>
    </recommendedName>
</protein>
<organism evidence="8 9">
    <name type="scientific">Edaphochlamys debaryana</name>
    <dbReference type="NCBI Taxonomy" id="47281"/>
    <lineage>
        <taxon>Eukaryota</taxon>
        <taxon>Viridiplantae</taxon>
        <taxon>Chlorophyta</taxon>
        <taxon>core chlorophytes</taxon>
        <taxon>Chlorophyceae</taxon>
        <taxon>CS clade</taxon>
        <taxon>Chlamydomonadales</taxon>
        <taxon>Chlamydomonadales incertae sedis</taxon>
        <taxon>Edaphochlamys</taxon>
    </lineage>
</organism>
<dbReference type="InterPro" id="IPR000917">
    <property type="entry name" value="Sulfatase_N"/>
</dbReference>
<comment type="similarity">
    <text evidence="1">Belongs to the sulfatase family.</text>
</comment>
<sequence length="1029" mass="109672">MRQSIATCIQLLLLVAGAAYAEGAPRAEKQPNIVLILTDDQDYMLGGVDPQFMPHVHNHLRLRGLELPQFLVHVASCCPSRTTLFTGRYCHNTNITGNGPATGSAVRFFEYGLDADYLPGWLQAAGYGTYGVGKFLNGFSLEFARANGCPRESLGWGGYGLGWTVIDPITQEKDDADEGSEDYPLNPTYWRNCQGEQQTYPGAYHEDVIRAKALEYLDLAAAADQPFFLMVSTIAPHDAKGFGAYPQVPPAYQNLYPGLKAPRTLNWGVPTPKLVGFSSAQPNDMNATDIDARYRARQQALRAVDDTIGALVDRLRCLGLHDETLLFFTSDNGFKLGNHNLPQEKFTFYEEDVRVPFLVAGPGVPRGVAAAGLQAAMTDLTATIVELAGARPERVQLDGEPLPFDAIAANHPTPNQLGAAAALAAPQPPPNCGAIPPPRPPPPGFSGADLALPPPAEDESSLGPPPPPSPPPPEEDEPAVEVPVPEGSEEEEEVEGSQGGGGGPVGEAHTPPPRSSLPPRPRGPLAAYRPPPSRQPPPALRLRLGAGFFARPPPRFGASRPKPPPSGARRRGALAGAQGDAEGLSAEAELEEEQGDGDEWEQPAEEEEERGEVEMEEGLETGEQGVVPELQQQPQPQPLPLPQGLAVVSWSRRRQRQQLLAEAFAAATLGTQLLPEGELGAVSFGRSLAHSSLDEGSGAGKEEEEAAEGEVAAAPSLDGWVDEPWWPSGLAQAASLLPLASSARSQLEVREAEAGLPPPEGELGESPPFGEIWGEAWERGGPSWHVGGPASTKGATQLGPTGGAKKRLPPPPPPAAARSGGGNPGSGASPKASPPPPLRPGEVPYVYGQWSNVRMLEAWLDGTRSSVANKNYRAVRVCSGAAALGPPLPRPDVRNRGATCYKYVLFCNPRYFDSSGTFRQLFDLGRDPDEVDDRYDPTDPTASRLADRLDALLTVMSYCMGASCRRPYAAIHGEEAGVFTLEQAMHPRFDALYAGFSKFSFRSCSRSFHAANEAADIRLVAAAAVMSTA</sequence>
<dbReference type="GO" id="GO:0005539">
    <property type="term" value="F:glycosaminoglycan binding"/>
    <property type="evidence" value="ECO:0007669"/>
    <property type="project" value="TreeGrafter"/>
</dbReference>
<evidence type="ECO:0000313" key="8">
    <source>
        <dbReference type="EMBL" id="KAG2487045.1"/>
    </source>
</evidence>
<evidence type="ECO:0000256" key="3">
    <source>
        <dbReference type="ARBA" id="ARBA00022801"/>
    </source>
</evidence>
<evidence type="ECO:0000259" key="7">
    <source>
        <dbReference type="Pfam" id="PF00884"/>
    </source>
</evidence>
<feature type="compositionally biased region" description="Pro residues" evidence="5">
    <location>
        <begin position="529"/>
        <end position="539"/>
    </location>
</feature>
<name>A0A836BSA7_9CHLO</name>
<dbReference type="InterPro" id="IPR024607">
    <property type="entry name" value="Sulfatase_CS"/>
</dbReference>
<feature type="compositionally biased region" description="Acidic residues" evidence="5">
    <location>
        <begin position="588"/>
        <end position="620"/>
    </location>
</feature>
<keyword evidence="3" id="KW-0378">Hydrolase</keyword>